<sequence length="229" mass="26151">MEVFLDQNKNSKKETKMFGNPMRIEMDGFGVTLRPHKKEELEKLAELYSSMNIQWYIQGTGAMTLEQEIEWWKHESEAKDSVIWAIVPDGSDTAVGSTGLHKIHPLWGSCTSGIVIADRKYWGKGVAYRAHLMRTFYAAEVLNRMTIQSKARVENEASVKALLKVGYRVSGKYDRDVFRQRYIDTYVLSWVHPGRAASLYPEGVPEELNVSLKLAWDALEVASDNVKYL</sequence>
<evidence type="ECO:0000259" key="1">
    <source>
        <dbReference type="Pfam" id="PF13302"/>
    </source>
</evidence>
<organism evidence="2 3">
    <name type="scientific">candidate division WWE3 bacterium RIFCSPHIGHO2_01_FULL_42_13</name>
    <dbReference type="NCBI Taxonomy" id="1802617"/>
    <lineage>
        <taxon>Bacteria</taxon>
        <taxon>Katanobacteria</taxon>
    </lineage>
</organism>
<dbReference type="GO" id="GO:0016747">
    <property type="term" value="F:acyltransferase activity, transferring groups other than amino-acyl groups"/>
    <property type="evidence" value="ECO:0007669"/>
    <property type="project" value="InterPro"/>
</dbReference>
<comment type="caution">
    <text evidence="2">The sequence shown here is derived from an EMBL/GenBank/DDBJ whole genome shotgun (WGS) entry which is preliminary data.</text>
</comment>
<dbReference type="PANTHER" id="PTHR43415">
    <property type="entry name" value="SPERMIDINE N(1)-ACETYLTRANSFERASE"/>
    <property type="match status" value="1"/>
</dbReference>
<evidence type="ECO:0000313" key="3">
    <source>
        <dbReference type="Proteomes" id="UP000176608"/>
    </source>
</evidence>
<evidence type="ECO:0000313" key="2">
    <source>
        <dbReference type="EMBL" id="OGC47341.1"/>
    </source>
</evidence>
<dbReference type="Proteomes" id="UP000176608">
    <property type="component" value="Unassembled WGS sequence"/>
</dbReference>
<accession>A0A1F4UQT2</accession>
<feature type="domain" description="N-acetyltransferase" evidence="1">
    <location>
        <begin position="31"/>
        <end position="168"/>
    </location>
</feature>
<dbReference type="SUPFAM" id="SSF55729">
    <property type="entry name" value="Acyl-CoA N-acyltransferases (Nat)"/>
    <property type="match status" value="1"/>
</dbReference>
<dbReference type="InterPro" id="IPR000182">
    <property type="entry name" value="GNAT_dom"/>
</dbReference>
<dbReference type="STRING" id="1802617.A2886_00155"/>
<dbReference type="PANTHER" id="PTHR43415:SF3">
    <property type="entry name" value="GNAT-FAMILY ACETYLTRANSFERASE"/>
    <property type="match status" value="1"/>
</dbReference>
<dbReference type="AlphaFoldDB" id="A0A1F4UQT2"/>
<name>A0A1F4UQT2_UNCKA</name>
<dbReference type="Pfam" id="PF13302">
    <property type="entry name" value="Acetyltransf_3"/>
    <property type="match status" value="1"/>
</dbReference>
<gene>
    <name evidence="2" type="ORF">A2886_00155</name>
</gene>
<dbReference type="InterPro" id="IPR016181">
    <property type="entry name" value="Acyl_CoA_acyltransferase"/>
</dbReference>
<dbReference type="EMBL" id="MEVA01000013">
    <property type="protein sequence ID" value="OGC47341.1"/>
    <property type="molecule type" value="Genomic_DNA"/>
</dbReference>
<dbReference type="Gene3D" id="3.40.630.30">
    <property type="match status" value="1"/>
</dbReference>
<proteinExistence type="predicted"/>
<protein>
    <recommendedName>
        <fullName evidence="1">N-acetyltransferase domain-containing protein</fullName>
    </recommendedName>
</protein>
<reference evidence="2 3" key="1">
    <citation type="journal article" date="2016" name="Nat. Commun.">
        <title>Thousands of microbial genomes shed light on interconnected biogeochemical processes in an aquifer system.</title>
        <authorList>
            <person name="Anantharaman K."/>
            <person name="Brown C.T."/>
            <person name="Hug L.A."/>
            <person name="Sharon I."/>
            <person name="Castelle C.J."/>
            <person name="Probst A.J."/>
            <person name="Thomas B.C."/>
            <person name="Singh A."/>
            <person name="Wilkins M.J."/>
            <person name="Karaoz U."/>
            <person name="Brodie E.L."/>
            <person name="Williams K.H."/>
            <person name="Hubbard S.S."/>
            <person name="Banfield J.F."/>
        </authorList>
    </citation>
    <scope>NUCLEOTIDE SEQUENCE [LARGE SCALE GENOMIC DNA]</scope>
</reference>